<sequence>MPAFDKLQSPANILTEIQCGTPSDAPKTPADKNPFDIISPSLTPSTCYSSNSEGSSQELSISSHCENPLSPSDNVVLDPTNPSLIQTLSKPMSSEPETEEDAKTLLQSTCNTCNEVAVQLSGAHWHVCLACLHFTKVNHDLTEAKLHVGTTWACLRHSHFFYMLEASSSIEEDIQTWQNSTEHYIHLCGQCHALMVCLE</sequence>
<feature type="compositionally biased region" description="Low complexity" evidence="1">
    <location>
        <begin position="49"/>
        <end position="63"/>
    </location>
</feature>
<gene>
    <name evidence="2" type="ORF">BDN71DRAFT_1431861</name>
</gene>
<dbReference type="EMBL" id="MU154574">
    <property type="protein sequence ID" value="KAF9494366.1"/>
    <property type="molecule type" value="Genomic_DNA"/>
</dbReference>
<evidence type="ECO:0000313" key="3">
    <source>
        <dbReference type="Proteomes" id="UP000807025"/>
    </source>
</evidence>
<keyword evidence="3" id="KW-1185">Reference proteome</keyword>
<organism evidence="2 3">
    <name type="scientific">Pleurotus eryngii</name>
    <name type="common">Boletus of the steppes</name>
    <dbReference type="NCBI Taxonomy" id="5323"/>
    <lineage>
        <taxon>Eukaryota</taxon>
        <taxon>Fungi</taxon>
        <taxon>Dikarya</taxon>
        <taxon>Basidiomycota</taxon>
        <taxon>Agaricomycotina</taxon>
        <taxon>Agaricomycetes</taxon>
        <taxon>Agaricomycetidae</taxon>
        <taxon>Agaricales</taxon>
        <taxon>Pleurotineae</taxon>
        <taxon>Pleurotaceae</taxon>
        <taxon>Pleurotus</taxon>
    </lineage>
</organism>
<dbReference type="Proteomes" id="UP000807025">
    <property type="component" value="Unassembled WGS sequence"/>
</dbReference>
<protein>
    <submittedName>
        <fullName evidence="2">Uncharacterized protein</fullName>
    </submittedName>
</protein>
<feature type="region of interest" description="Disordered" evidence="1">
    <location>
        <begin position="16"/>
        <end position="98"/>
    </location>
</feature>
<accession>A0A9P5ZVD0</accession>
<reference evidence="2" key="1">
    <citation type="submission" date="2020-11" db="EMBL/GenBank/DDBJ databases">
        <authorList>
            <consortium name="DOE Joint Genome Institute"/>
            <person name="Ahrendt S."/>
            <person name="Riley R."/>
            <person name="Andreopoulos W."/>
            <person name="Labutti K."/>
            <person name="Pangilinan J."/>
            <person name="Ruiz-Duenas F.J."/>
            <person name="Barrasa J.M."/>
            <person name="Sanchez-Garcia M."/>
            <person name="Camarero S."/>
            <person name="Miyauchi S."/>
            <person name="Serrano A."/>
            <person name="Linde D."/>
            <person name="Babiker R."/>
            <person name="Drula E."/>
            <person name="Ayuso-Fernandez I."/>
            <person name="Pacheco R."/>
            <person name="Padilla G."/>
            <person name="Ferreira P."/>
            <person name="Barriuso J."/>
            <person name="Kellner H."/>
            <person name="Castanera R."/>
            <person name="Alfaro M."/>
            <person name="Ramirez L."/>
            <person name="Pisabarro A.G."/>
            <person name="Kuo A."/>
            <person name="Tritt A."/>
            <person name="Lipzen A."/>
            <person name="He G."/>
            <person name="Yan M."/>
            <person name="Ng V."/>
            <person name="Cullen D."/>
            <person name="Martin F."/>
            <person name="Rosso M.-N."/>
            <person name="Henrissat B."/>
            <person name="Hibbett D."/>
            <person name="Martinez A.T."/>
            <person name="Grigoriev I.V."/>
        </authorList>
    </citation>
    <scope>NUCLEOTIDE SEQUENCE</scope>
    <source>
        <strain evidence="2">ATCC 90797</strain>
    </source>
</reference>
<dbReference type="AlphaFoldDB" id="A0A9P5ZVD0"/>
<proteinExistence type="predicted"/>
<comment type="caution">
    <text evidence="2">The sequence shown here is derived from an EMBL/GenBank/DDBJ whole genome shotgun (WGS) entry which is preliminary data.</text>
</comment>
<evidence type="ECO:0000256" key="1">
    <source>
        <dbReference type="SAM" id="MobiDB-lite"/>
    </source>
</evidence>
<name>A0A9P5ZVD0_PLEER</name>
<evidence type="ECO:0000313" key="2">
    <source>
        <dbReference type="EMBL" id="KAF9494366.1"/>
    </source>
</evidence>
<feature type="compositionally biased region" description="Polar residues" evidence="1">
    <location>
        <begin position="80"/>
        <end position="92"/>
    </location>
</feature>